<feature type="region of interest" description="Disordered" evidence="1">
    <location>
        <begin position="1"/>
        <end position="91"/>
    </location>
</feature>
<proteinExistence type="predicted"/>
<feature type="region of interest" description="Disordered" evidence="1">
    <location>
        <begin position="104"/>
        <end position="219"/>
    </location>
</feature>
<feature type="compositionally biased region" description="Basic and acidic residues" evidence="1">
    <location>
        <begin position="121"/>
        <end position="139"/>
    </location>
</feature>
<accession>A0A9W8A4H9</accession>
<organism evidence="2 3">
    <name type="scientific">Mycoemilia scoparia</name>
    <dbReference type="NCBI Taxonomy" id="417184"/>
    <lineage>
        <taxon>Eukaryota</taxon>
        <taxon>Fungi</taxon>
        <taxon>Fungi incertae sedis</taxon>
        <taxon>Zoopagomycota</taxon>
        <taxon>Kickxellomycotina</taxon>
        <taxon>Kickxellomycetes</taxon>
        <taxon>Kickxellales</taxon>
        <taxon>Kickxellaceae</taxon>
        <taxon>Mycoemilia</taxon>
    </lineage>
</organism>
<dbReference type="Proteomes" id="UP001150538">
    <property type="component" value="Unassembled WGS sequence"/>
</dbReference>
<feature type="compositionally biased region" description="Polar residues" evidence="1">
    <location>
        <begin position="193"/>
        <end position="216"/>
    </location>
</feature>
<comment type="caution">
    <text evidence="2">The sequence shown here is derived from an EMBL/GenBank/DDBJ whole genome shotgun (WGS) entry which is preliminary data.</text>
</comment>
<feature type="region of interest" description="Disordered" evidence="1">
    <location>
        <begin position="786"/>
        <end position="887"/>
    </location>
</feature>
<feature type="compositionally biased region" description="Basic and acidic residues" evidence="1">
    <location>
        <begin position="877"/>
        <end position="887"/>
    </location>
</feature>
<feature type="compositionally biased region" description="Low complexity" evidence="1">
    <location>
        <begin position="33"/>
        <end position="47"/>
    </location>
</feature>
<dbReference type="PANTHER" id="PTHR21243">
    <property type="entry name" value="PROTEIN SCAI"/>
    <property type="match status" value="1"/>
</dbReference>
<dbReference type="Pfam" id="PF12070">
    <property type="entry name" value="SCAI"/>
    <property type="match status" value="1"/>
</dbReference>
<sequence length="887" mass="99395">MGQNNDQQQPSLEGNPNRDCNQLAKEEHSDNDSQSGFSTSSIGTSSIANAAARADCAQGGNQPGDDNSAERNNLVKKIAPSPIPTSADSSIVSGNRSFAAIIAQSTQKQAEIDKIQSPPKTSDRQEKDTVEMDVSKADENSQVNEGSPKAQEGPKKDDPSAQGVKSATTQPPTPGTTTSVAAAAGVATTQASNQQIPSTTTVPTAVSKTNTSSTTPDNEKEEAIKDVVIHFEYLLEKSQQQFVGLRDLPPIGGRQWITYFQRTFEIYTKLWKFQQQNRAILERPDTYGLKRREIGEIASKIGQLYYHYYLRTSETNYLQEAYTFYGAIRDRGYLKDDPENRNPALYIKKMRYYARFIVVCLLLNKENMVQDLLDELQEIVKNYLSEFNPVDEKEWKLVLKEIMMFLQAERKPIPVDDEGNPYQIVHRLPLNCRTIKDTESSKIRLQEAIIIGSHKDQIKFSELTLDMYRMLHALEREPSVNKDASSKDKDRDKEDVDKEKPASTKRPNPHKYLLYQPTYGQMIVFLANVFKEVNEQGCALVYVSGDGYSETSTAGQSNQPGSAPHKPINSGYEFTGGVITAPQKPAEADNSGERVPLTNCIHPADFLPFTRKPLFVIIESKVSSNFRNFPMIFGQPLLFLLSPTEYPNDGDVSRAGGPYTLFLNSTLMAFCFVSKLHKLSHERWGELRERIQQIHKCVFNLIEEKIIGPKFKGIRRFLRDDFLAQFIVRHVVACGVFYLHNSYSNTNGGLPSSSPELPDDLCYNPVVLEKIHQLIQYMGVGDLYTPYQQPRPETPVDEEEEEANIVPPAETEKIEDQVEKEPTGSVEEQQFLPPPPPPPQQQPQQVTENIPIINAQEKEVGGVDVGAEQNVSNSRPDANDVEDKTNS</sequence>
<dbReference type="GO" id="GO:0006351">
    <property type="term" value="P:DNA-templated transcription"/>
    <property type="evidence" value="ECO:0007669"/>
    <property type="project" value="InterPro"/>
</dbReference>
<dbReference type="EMBL" id="JANBPU010000001">
    <property type="protein sequence ID" value="KAJ1922264.1"/>
    <property type="molecule type" value="Genomic_DNA"/>
</dbReference>
<dbReference type="AlphaFoldDB" id="A0A9W8A4H9"/>
<feature type="compositionally biased region" description="Basic and acidic residues" evidence="1">
    <location>
        <begin position="810"/>
        <end position="822"/>
    </location>
</feature>
<feature type="region of interest" description="Disordered" evidence="1">
    <location>
        <begin position="478"/>
        <end position="511"/>
    </location>
</feature>
<evidence type="ECO:0000256" key="1">
    <source>
        <dbReference type="SAM" id="MobiDB-lite"/>
    </source>
</evidence>
<evidence type="ECO:0000313" key="2">
    <source>
        <dbReference type="EMBL" id="KAJ1922264.1"/>
    </source>
</evidence>
<dbReference type="OrthoDB" id="525027at2759"/>
<dbReference type="GO" id="GO:0003714">
    <property type="term" value="F:transcription corepressor activity"/>
    <property type="evidence" value="ECO:0007669"/>
    <property type="project" value="InterPro"/>
</dbReference>
<feature type="compositionally biased region" description="Pro residues" evidence="1">
    <location>
        <begin position="832"/>
        <end position="841"/>
    </location>
</feature>
<evidence type="ECO:0000313" key="3">
    <source>
        <dbReference type="Proteomes" id="UP001150538"/>
    </source>
</evidence>
<reference evidence="2" key="1">
    <citation type="submission" date="2022-07" db="EMBL/GenBank/DDBJ databases">
        <title>Phylogenomic reconstructions and comparative analyses of Kickxellomycotina fungi.</title>
        <authorList>
            <person name="Reynolds N.K."/>
            <person name="Stajich J.E."/>
            <person name="Barry K."/>
            <person name="Grigoriev I.V."/>
            <person name="Crous P."/>
            <person name="Smith M.E."/>
        </authorList>
    </citation>
    <scope>NUCLEOTIDE SEQUENCE</scope>
    <source>
        <strain evidence="2">NBRC 100468</strain>
    </source>
</reference>
<feature type="compositionally biased region" description="Polar residues" evidence="1">
    <location>
        <begin position="1"/>
        <end position="20"/>
    </location>
</feature>
<protein>
    <recommendedName>
        <fullName evidence="4">Protein SCAI</fullName>
    </recommendedName>
</protein>
<keyword evidence="3" id="KW-1185">Reference proteome</keyword>
<gene>
    <name evidence="2" type="ORF">H4219_000126</name>
</gene>
<name>A0A9W8A4H9_9FUNG</name>
<feature type="compositionally biased region" description="Basic and acidic residues" evidence="1">
    <location>
        <begin position="478"/>
        <end position="502"/>
    </location>
</feature>
<evidence type="ECO:0008006" key="4">
    <source>
        <dbReference type="Google" id="ProtNLM"/>
    </source>
</evidence>
<dbReference type="InterPro" id="IPR022709">
    <property type="entry name" value="SCAI"/>
</dbReference>
<feature type="compositionally biased region" description="Low complexity" evidence="1">
    <location>
        <begin position="175"/>
        <end position="192"/>
    </location>
</feature>